<dbReference type="OrthoDB" id="9788334at2"/>
<dbReference type="KEGG" id="gai:IMCC3135_08555"/>
<dbReference type="InterPro" id="IPR006300">
    <property type="entry name" value="FlgB"/>
</dbReference>
<evidence type="ECO:0000256" key="3">
    <source>
        <dbReference type="ARBA" id="ARBA00014376"/>
    </source>
</evidence>
<evidence type="ECO:0000256" key="2">
    <source>
        <dbReference type="ARBA" id="ARBA00009677"/>
    </source>
</evidence>
<evidence type="ECO:0000256" key="4">
    <source>
        <dbReference type="ARBA" id="ARBA00023143"/>
    </source>
</evidence>
<keyword evidence="8" id="KW-0282">Flagellum</keyword>
<dbReference type="InterPro" id="IPR001444">
    <property type="entry name" value="Flag_bb_rod_N"/>
</dbReference>
<evidence type="ECO:0000313" key="9">
    <source>
        <dbReference type="Proteomes" id="UP000250079"/>
    </source>
</evidence>
<dbReference type="PIRSF" id="PIRSF002889">
    <property type="entry name" value="Rod_FlgB"/>
    <property type="match status" value="1"/>
</dbReference>
<proteinExistence type="inferred from homology"/>
<evidence type="ECO:0000256" key="5">
    <source>
        <dbReference type="ARBA" id="ARBA00024934"/>
    </source>
</evidence>
<dbReference type="EMBL" id="CP018632">
    <property type="protein sequence ID" value="ASJ71810.1"/>
    <property type="molecule type" value="Genomic_DNA"/>
</dbReference>
<evidence type="ECO:0000259" key="7">
    <source>
        <dbReference type="Pfam" id="PF00460"/>
    </source>
</evidence>
<dbReference type="Pfam" id="PF00460">
    <property type="entry name" value="Flg_bb_rod"/>
    <property type="match status" value="1"/>
</dbReference>
<gene>
    <name evidence="8" type="primary">flgB</name>
    <name evidence="8" type="ORF">IMCC3135_08555</name>
</gene>
<accession>A0A2Z2NSU9</accession>
<feature type="domain" description="Flagellar basal body rod protein N-terminal" evidence="7">
    <location>
        <begin position="8"/>
        <end position="36"/>
    </location>
</feature>
<organism evidence="8 9">
    <name type="scientific">Granulosicoccus antarcticus IMCC3135</name>
    <dbReference type="NCBI Taxonomy" id="1192854"/>
    <lineage>
        <taxon>Bacteria</taxon>
        <taxon>Pseudomonadati</taxon>
        <taxon>Pseudomonadota</taxon>
        <taxon>Gammaproteobacteria</taxon>
        <taxon>Chromatiales</taxon>
        <taxon>Granulosicoccaceae</taxon>
        <taxon>Granulosicoccus</taxon>
    </lineage>
</organism>
<keyword evidence="8" id="KW-0969">Cilium</keyword>
<dbReference type="Proteomes" id="UP000250079">
    <property type="component" value="Chromosome"/>
</dbReference>
<comment type="subunit">
    <text evidence="6">The basal body constitutes a major portion of the flagellar organelle and consists of a number of rings mounted on a central rod.</text>
</comment>
<keyword evidence="8" id="KW-0966">Cell projection</keyword>
<dbReference type="PANTHER" id="PTHR30435">
    <property type="entry name" value="FLAGELLAR PROTEIN"/>
    <property type="match status" value="1"/>
</dbReference>
<keyword evidence="4 6" id="KW-0975">Bacterial flagellum</keyword>
<comment type="function">
    <text evidence="5 6">Structural component of flagellum, the bacterial motility apparatus. Part of the rod structure of flagellar basal body.</text>
</comment>
<dbReference type="AlphaFoldDB" id="A0A2Z2NSU9"/>
<evidence type="ECO:0000313" key="8">
    <source>
        <dbReference type="EMBL" id="ASJ71810.1"/>
    </source>
</evidence>
<dbReference type="GO" id="GO:0030694">
    <property type="term" value="C:bacterial-type flagellum basal body, rod"/>
    <property type="evidence" value="ECO:0007669"/>
    <property type="project" value="InterPro"/>
</dbReference>
<protein>
    <recommendedName>
        <fullName evidence="3 6">Flagellar basal body rod protein FlgB</fullName>
    </recommendedName>
</protein>
<reference evidence="8 9" key="1">
    <citation type="submission" date="2016-12" db="EMBL/GenBank/DDBJ databases">
        <authorList>
            <person name="Song W.-J."/>
            <person name="Kurnit D.M."/>
        </authorList>
    </citation>
    <scope>NUCLEOTIDE SEQUENCE [LARGE SCALE GENOMIC DNA]</scope>
    <source>
        <strain evidence="8 9">IMCC3135</strain>
    </source>
</reference>
<dbReference type="GO" id="GO:0071978">
    <property type="term" value="P:bacterial-type flagellum-dependent swarming motility"/>
    <property type="evidence" value="ECO:0007669"/>
    <property type="project" value="TreeGrafter"/>
</dbReference>
<evidence type="ECO:0000256" key="6">
    <source>
        <dbReference type="PIRNR" id="PIRNR002889"/>
    </source>
</evidence>
<comment type="subcellular location">
    <subcellularLocation>
        <location evidence="1 6">Bacterial flagellum basal body</location>
    </subcellularLocation>
</comment>
<keyword evidence="9" id="KW-1185">Reference proteome</keyword>
<evidence type="ECO:0000256" key="1">
    <source>
        <dbReference type="ARBA" id="ARBA00004117"/>
    </source>
</evidence>
<dbReference type="RefSeq" id="WP_088917199.1">
    <property type="nucleotide sequence ID" value="NZ_CP018632.1"/>
</dbReference>
<name>A0A2Z2NSU9_9GAMM</name>
<dbReference type="PANTHER" id="PTHR30435:SF12">
    <property type="entry name" value="FLAGELLAR BASAL BODY ROD PROTEIN FLGB"/>
    <property type="match status" value="1"/>
</dbReference>
<dbReference type="NCBIfam" id="TIGR01396">
    <property type="entry name" value="FlgB"/>
    <property type="match status" value="1"/>
</dbReference>
<sequence length="144" mass="15645">MIDDYLATHANSIKLRAQRTTVLASNIANADTPNYKARDMAFAEVLRDAGGASKFPAKKISLSTSNGSSAGMRITNNRHIAGYQSAGASAPLMYRQPDEASLDGNTVDKDMEQARFAENSVRYQASLEFIKSRVSGLIRALRSE</sequence>
<comment type="similarity">
    <text evidence="2 6">Belongs to the flagella basal body rod proteins family.</text>
</comment>